<evidence type="ECO:0000259" key="8">
    <source>
        <dbReference type="PROSITE" id="PS50166"/>
    </source>
</evidence>
<evidence type="ECO:0000256" key="1">
    <source>
        <dbReference type="ARBA" id="ARBA00004123"/>
    </source>
</evidence>
<dbReference type="InterPro" id="IPR001494">
    <property type="entry name" value="Importin-beta_N"/>
</dbReference>
<sequence length="1031" mass="115044">MDALLNLFRSTLDADINVRRASELELRRIETQPGMLSLSLQLVASDQVDLPIRQAASIYMKNRISRAWDIPEGRTRDGATRVPEEDRSVVRNVLLPTIASVPENIRVHVASALYTVARCDYPTAWPTLLDDIVALLGSGQPQQVYAGARALLEVIRGFRFTDTDAKLDQVVSATFPRLLETATALVDTQEAGEIVYYALKVYKTSMVIMLSPHQRSSESIVPWGSLMLRVVQKELPGSDDPEEAERTPWWKAKKWAFFSLNKLFARYGSPSQLSPSMKSYRPFAEHFIAHFAPEILKAYLHTCERIVAGMWISRPVARSLLNFFTECVKAKAMWQMLRPHMQQIIEAVVYPRLCFSEEDAELWELDPIDFVRSFTDPLDEAASVSSAAALLLSTAVGRRTKTQFIPTLEFITKVLDAYPAQATPQQKDGALRMCVTISSTMLNHESVQDKLEAFFVQHVLPELQSPHAFLRLRACAMVQTFDHGGLKWSTDASLETAFRGVMECILDKELPVRVQAAEAIGELVAHDEVHASMAPNAGRLMQELLKLSDETDLDVLTATQEKIVNTFSDELLPFSVQLVQQMAQSYSRLVQSLSASEKTEDGVNVFSVEHNEEDKYFAALGSLSTMYQMVSAAESRPEILAELETVLLPVVALTLETETIDLYDDCFQLTDVLTYYQKKVSPGMWHIFELMYRSFKSSGVDYLSEMIGTFDNCVSYGTDVVRNSAEYRHMLLDIFSSAMTNDQLGTSDRIAACQLGEVILLLLKGAVDDAIPGIISTVLPHTANGKLPNLRKWSVTVVLDAIFYNATLALQVLEAQGATSAFFTTAIQLLPKFKRPHDCKVSIVAFLSILSLPAESLPETVRAGLPHIMRSLIAQLKSLPTAVAKRKALQRVFDEAFEDRNGFEEGVAEEFDDDADVQDDDNEYLELLAQEAARLRSRVAQIDGDGDGEADGDFDDVDDDDDDDFDDDDLVYESPLEGVPVFEPFRVVVQKLQAEQPALFASLTESLSAEQQEQLKQVYDLQDTPENGVKA</sequence>
<dbReference type="Pfam" id="PF08506">
    <property type="entry name" value="Cse1"/>
    <property type="match status" value="1"/>
</dbReference>
<reference evidence="9" key="1">
    <citation type="submission" date="2023-03" db="EMBL/GenBank/DDBJ databases">
        <title>Mating type loci evolution in Malassezia.</title>
        <authorList>
            <person name="Coelho M.A."/>
        </authorList>
    </citation>
    <scope>NUCLEOTIDE SEQUENCE</scope>
    <source>
        <strain evidence="9">CBS 11721</strain>
    </source>
</reference>
<comment type="subcellular location">
    <subcellularLocation>
        <location evidence="2">Cytoplasm</location>
    </subcellularLocation>
    <subcellularLocation>
        <location evidence="1">Nucleus</location>
    </subcellularLocation>
</comment>
<feature type="region of interest" description="Disordered" evidence="7">
    <location>
        <begin position="1011"/>
        <end position="1031"/>
    </location>
</feature>
<dbReference type="PANTHER" id="PTHR10997:SF18">
    <property type="entry name" value="D-IMPORTIN 7_RANBP7"/>
    <property type="match status" value="1"/>
</dbReference>
<organism evidence="9 10">
    <name type="scientific">Malassezia cuniculi</name>
    <dbReference type="NCBI Taxonomy" id="948313"/>
    <lineage>
        <taxon>Eukaryota</taxon>
        <taxon>Fungi</taxon>
        <taxon>Dikarya</taxon>
        <taxon>Basidiomycota</taxon>
        <taxon>Ustilaginomycotina</taxon>
        <taxon>Malasseziomycetes</taxon>
        <taxon>Malasseziales</taxon>
        <taxon>Malasseziaceae</taxon>
        <taxon>Malassezia</taxon>
    </lineage>
</organism>
<keyword evidence="4" id="KW-0963">Cytoplasm</keyword>
<evidence type="ECO:0000256" key="3">
    <source>
        <dbReference type="ARBA" id="ARBA00022448"/>
    </source>
</evidence>
<evidence type="ECO:0000256" key="4">
    <source>
        <dbReference type="ARBA" id="ARBA00022490"/>
    </source>
</evidence>
<dbReference type="PROSITE" id="PS50166">
    <property type="entry name" value="IMPORTIN_B_NT"/>
    <property type="match status" value="1"/>
</dbReference>
<evidence type="ECO:0000256" key="5">
    <source>
        <dbReference type="ARBA" id="ARBA00022927"/>
    </source>
</evidence>
<dbReference type="InterPro" id="IPR013713">
    <property type="entry name" value="XPO2_central"/>
</dbReference>
<dbReference type="FunFam" id="1.25.10.10:FF:000244">
    <property type="entry name" value="Nonsense-mediated mRNA decay protein"/>
    <property type="match status" value="1"/>
</dbReference>
<evidence type="ECO:0000256" key="6">
    <source>
        <dbReference type="ARBA" id="ARBA00023242"/>
    </source>
</evidence>
<name>A0AAF0J569_9BASI</name>
<dbReference type="PANTHER" id="PTHR10997">
    <property type="entry name" value="IMPORTIN-7, 8, 11"/>
    <property type="match status" value="1"/>
</dbReference>
<dbReference type="AlphaFoldDB" id="A0AAF0J569"/>
<dbReference type="GO" id="GO:0006606">
    <property type="term" value="P:protein import into nucleus"/>
    <property type="evidence" value="ECO:0007669"/>
    <property type="project" value="TreeGrafter"/>
</dbReference>
<dbReference type="InterPro" id="IPR011989">
    <property type="entry name" value="ARM-like"/>
</dbReference>
<keyword evidence="3" id="KW-0813">Transport</keyword>
<keyword evidence="5" id="KW-0653">Protein transport</keyword>
<accession>A0AAF0J569</accession>
<dbReference type="SUPFAM" id="SSF48371">
    <property type="entry name" value="ARM repeat"/>
    <property type="match status" value="1"/>
</dbReference>
<gene>
    <name evidence="9" type="primary">NMD5</name>
    <name evidence="9" type="ORF">MCUN1_001034</name>
</gene>
<evidence type="ECO:0000256" key="2">
    <source>
        <dbReference type="ARBA" id="ARBA00004496"/>
    </source>
</evidence>
<dbReference type="GO" id="GO:0031267">
    <property type="term" value="F:small GTPase binding"/>
    <property type="evidence" value="ECO:0007669"/>
    <property type="project" value="InterPro"/>
</dbReference>
<dbReference type="EMBL" id="CP119878">
    <property type="protein sequence ID" value="WFD34197.1"/>
    <property type="molecule type" value="Genomic_DNA"/>
</dbReference>
<keyword evidence="10" id="KW-1185">Reference proteome</keyword>
<keyword evidence="6" id="KW-0539">Nucleus</keyword>
<dbReference type="InterPro" id="IPR016024">
    <property type="entry name" value="ARM-type_fold"/>
</dbReference>
<feature type="region of interest" description="Disordered" evidence="7">
    <location>
        <begin position="941"/>
        <end position="966"/>
    </location>
</feature>
<evidence type="ECO:0000313" key="9">
    <source>
        <dbReference type="EMBL" id="WFD34197.1"/>
    </source>
</evidence>
<feature type="domain" description="Importin N-terminal" evidence="8">
    <location>
        <begin position="22"/>
        <end position="100"/>
    </location>
</feature>
<evidence type="ECO:0000313" key="10">
    <source>
        <dbReference type="Proteomes" id="UP001219933"/>
    </source>
</evidence>
<dbReference type="Gene3D" id="1.25.10.10">
    <property type="entry name" value="Leucine-rich Repeat Variant"/>
    <property type="match status" value="1"/>
</dbReference>
<protein>
    <submittedName>
        <fullName evidence="9">Nonsense-mediated mRNA decay protein 5</fullName>
    </submittedName>
</protein>
<feature type="compositionally biased region" description="Acidic residues" evidence="7">
    <location>
        <begin position="944"/>
        <end position="966"/>
    </location>
</feature>
<dbReference type="Proteomes" id="UP001219933">
    <property type="component" value="Chromosome 2"/>
</dbReference>
<dbReference type="GO" id="GO:0005829">
    <property type="term" value="C:cytosol"/>
    <property type="evidence" value="ECO:0007669"/>
    <property type="project" value="TreeGrafter"/>
</dbReference>
<dbReference type="GO" id="GO:0005635">
    <property type="term" value="C:nuclear envelope"/>
    <property type="evidence" value="ECO:0007669"/>
    <property type="project" value="TreeGrafter"/>
</dbReference>
<dbReference type="Pfam" id="PF03810">
    <property type="entry name" value="IBN_N"/>
    <property type="match status" value="1"/>
</dbReference>
<proteinExistence type="predicted"/>
<evidence type="ECO:0000256" key="7">
    <source>
        <dbReference type="SAM" id="MobiDB-lite"/>
    </source>
</evidence>
<dbReference type="SMART" id="SM00913">
    <property type="entry name" value="IBN_N"/>
    <property type="match status" value="1"/>
</dbReference>